<dbReference type="InterPro" id="IPR052192">
    <property type="entry name" value="Insect_Ionotropic_Sensory_Rcpt"/>
</dbReference>
<keyword evidence="6 14" id="KW-1133">Transmembrane helix</keyword>
<dbReference type="Pfam" id="PF00060">
    <property type="entry name" value="Lig_chan"/>
    <property type="match status" value="1"/>
</dbReference>
<evidence type="ECO:0000259" key="15">
    <source>
        <dbReference type="SMART" id="SM00079"/>
    </source>
</evidence>
<dbReference type="Pfam" id="PF10613">
    <property type="entry name" value="Lig_chan-Glu_bd"/>
    <property type="match status" value="1"/>
</dbReference>
<evidence type="ECO:0000313" key="17">
    <source>
        <dbReference type="EMBL" id="KAK4313230.1"/>
    </source>
</evidence>
<evidence type="ECO:0000256" key="12">
    <source>
        <dbReference type="ARBA" id="ARBA00023286"/>
    </source>
</evidence>
<feature type="transmembrane region" description="Helical" evidence="14">
    <location>
        <begin position="330"/>
        <end position="350"/>
    </location>
</feature>
<dbReference type="Gene3D" id="3.40.190.10">
    <property type="entry name" value="Periplasmic binding protein-like II"/>
    <property type="match status" value="1"/>
</dbReference>
<keyword evidence="10" id="KW-0675">Receptor</keyword>
<keyword evidence="4" id="KW-1003">Cell membrane</keyword>
<feature type="domain" description="Ionotropic glutamate receptor C-terminal" evidence="15">
    <location>
        <begin position="204"/>
        <end position="583"/>
    </location>
</feature>
<dbReference type="SMART" id="SM00079">
    <property type="entry name" value="PBPe"/>
    <property type="match status" value="1"/>
</dbReference>
<dbReference type="PANTHER" id="PTHR42643:SF24">
    <property type="entry name" value="IONOTROPIC RECEPTOR 60A"/>
    <property type="match status" value="1"/>
</dbReference>
<evidence type="ECO:0000256" key="10">
    <source>
        <dbReference type="ARBA" id="ARBA00023170"/>
    </source>
</evidence>
<evidence type="ECO:0008006" key="19">
    <source>
        <dbReference type="Google" id="ProtNLM"/>
    </source>
</evidence>
<comment type="subcellular location">
    <subcellularLocation>
        <location evidence="1">Cell membrane</location>
        <topology evidence="1">Multi-pass membrane protein</topology>
    </subcellularLocation>
</comment>
<keyword evidence="12" id="KW-1071">Ligand-gated ion channel</keyword>
<name>A0AAE1PQZ6_9EUCA</name>
<dbReference type="PANTHER" id="PTHR42643">
    <property type="entry name" value="IONOTROPIC RECEPTOR 20A-RELATED"/>
    <property type="match status" value="1"/>
</dbReference>
<evidence type="ECO:0000256" key="6">
    <source>
        <dbReference type="ARBA" id="ARBA00022989"/>
    </source>
</evidence>
<evidence type="ECO:0000256" key="4">
    <source>
        <dbReference type="ARBA" id="ARBA00022475"/>
    </source>
</evidence>
<evidence type="ECO:0000256" key="2">
    <source>
        <dbReference type="ARBA" id="ARBA00008685"/>
    </source>
</evidence>
<gene>
    <name evidence="17" type="ORF">Pmani_015407</name>
</gene>
<evidence type="ECO:0000313" key="18">
    <source>
        <dbReference type="Proteomes" id="UP001292094"/>
    </source>
</evidence>
<dbReference type="GO" id="GO:0050906">
    <property type="term" value="P:detection of stimulus involved in sensory perception"/>
    <property type="evidence" value="ECO:0007669"/>
    <property type="project" value="UniProtKB-ARBA"/>
</dbReference>
<dbReference type="GO" id="GO:0015276">
    <property type="term" value="F:ligand-gated monoatomic ion channel activity"/>
    <property type="evidence" value="ECO:0007669"/>
    <property type="project" value="InterPro"/>
</dbReference>
<evidence type="ECO:0000256" key="13">
    <source>
        <dbReference type="ARBA" id="ARBA00023303"/>
    </source>
</evidence>
<dbReference type="GO" id="GO:0043226">
    <property type="term" value="C:organelle"/>
    <property type="evidence" value="ECO:0007669"/>
    <property type="project" value="UniProtKB-ARBA"/>
</dbReference>
<dbReference type="GO" id="GO:0005886">
    <property type="term" value="C:plasma membrane"/>
    <property type="evidence" value="ECO:0007669"/>
    <property type="project" value="UniProtKB-SubCell"/>
</dbReference>
<dbReference type="EMBL" id="JAWZYT010001335">
    <property type="protein sequence ID" value="KAK4313230.1"/>
    <property type="molecule type" value="Genomic_DNA"/>
</dbReference>
<evidence type="ECO:0000259" key="16">
    <source>
        <dbReference type="SMART" id="SM00918"/>
    </source>
</evidence>
<dbReference type="AlphaFoldDB" id="A0AAE1PQZ6"/>
<reference evidence="17" key="1">
    <citation type="submission" date="2023-11" db="EMBL/GenBank/DDBJ databases">
        <title>Genome assemblies of two species of porcelain crab, Petrolisthes cinctipes and Petrolisthes manimaculis (Anomura: Porcellanidae).</title>
        <authorList>
            <person name="Angst P."/>
        </authorList>
    </citation>
    <scope>NUCLEOTIDE SEQUENCE</scope>
    <source>
        <strain evidence="17">PB745_02</strain>
        <tissue evidence="17">Gill</tissue>
    </source>
</reference>
<evidence type="ECO:0000256" key="7">
    <source>
        <dbReference type="ARBA" id="ARBA00023054"/>
    </source>
</evidence>
<feature type="domain" description="Ionotropic glutamate receptor L-glutamate and glycine-binding" evidence="16">
    <location>
        <begin position="218"/>
        <end position="277"/>
    </location>
</feature>
<dbReference type="FunFam" id="3.40.190.10:FF:000078">
    <property type="entry name" value="glutamate receptor ionotropic, NMDA 3B"/>
    <property type="match status" value="1"/>
</dbReference>
<dbReference type="SMART" id="SM00918">
    <property type="entry name" value="Lig_chan-Glu_bd"/>
    <property type="match status" value="1"/>
</dbReference>
<evidence type="ECO:0000256" key="9">
    <source>
        <dbReference type="ARBA" id="ARBA00023136"/>
    </source>
</evidence>
<dbReference type="Gene3D" id="1.10.287.70">
    <property type="match status" value="1"/>
</dbReference>
<dbReference type="SUPFAM" id="SSF53850">
    <property type="entry name" value="Periplasmic binding protein-like II"/>
    <property type="match status" value="1"/>
</dbReference>
<keyword evidence="9 14" id="KW-0472">Membrane</keyword>
<proteinExistence type="inferred from homology"/>
<keyword evidence="3" id="KW-0813">Transport</keyword>
<accession>A0AAE1PQZ6</accession>
<evidence type="ECO:0000256" key="11">
    <source>
        <dbReference type="ARBA" id="ARBA00023180"/>
    </source>
</evidence>
<feature type="transmembrane region" description="Helical" evidence="14">
    <location>
        <begin position="619"/>
        <end position="640"/>
    </location>
</feature>
<keyword evidence="7" id="KW-0175">Coiled coil</keyword>
<comment type="similarity">
    <text evidence="2">Belongs to the glutamate-gated ion channel (TC 1.A.10.1) family.</text>
</comment>
<keyword evidence="5 14" id="KW-0812">Transmembrane</keyword>
<dbReference type="InterPro" id="IPR019594">
    <property type="entry name" value="Glu/Gly-bd"/>
</dbReference>
<keyword evidence="18" id="KW-1185">Reference proteome</keyword>
<keyword evidence="11" id="KW-0325">Glycoprotein</keyword>
<keyword evidence="8" id="KW-0406">Ion transport</keyword>
<feature type="transmembrane region" description="Helical" evidence="14">
    <location>
        <begin position="422"/>
        <end position="443"/>
    </location>
</feature>
<keyword evidence="13" id="KW-0407">Ion channel</keyword>
<evidence type="ECO:0000256" key="14">
    <source>
        <dbReference type="SAM" id="Phobius"/>
    </source>
</evidence>
<comment type="caution">
    <text evidence="17">The sequence shown here is derived from an EMBL/GenBank/DDBJ whole genome shotgun (WGS) entry which is preliminary data.</text>
</comment>
<evidence type="ECO:0000256" key="3">
    <source>
        <dbReference type="ARBA" id="ARBA00022448"/>
    </source>
</evidence>
<evidence type="ECO:0000256" key="1">
    <source>
        <dbReference type="ARBA" id="ARBA00004651"/>
    </source>
</evidence>
<organism evidence="17 18">
    <name type="scientific">Petrolisthes manimaculis</name>
    <dbReference type="NCBI Taxonomy" id="1843537"/>
    <lineage>
        <taxon>Eukaryota</taxon>
        <taxon>Metazoa</taxon>
        <taxon>Ecdysozoa</taxon>
        <taxon>Arthropoda</taxon>
        <taxon>Crustacea</taxon>
        <taxon>Multicrustacea</taxon>
        <taxon>Malacostraca</taxon>
        <taxon>Eumalacostraca</taxon>
        <taxon>Eucarida</taxon>
        <taxon>Decapoda</taxon>
        <taxon>Pleocyemata</taxon>
        <taxon>Anomura</taxon>
        <taxon>Galatheoidea</taxon>
        <taxon>Porcellanidae</taxon>
        <taxon>Petrolisthes</taxon>
    </lineage>
</organism>
<dbReference type="InterPro" id="IPR001320">
    <property type="entry name" value="Iontro_rcpt_C"/>
</dbReference>
<dbReference type="Proteomes" id="UP001292094">
    <property type="component" value="Unassembled WGS sequence"/>
</dbReference>
<evidence type="ECO:0000256" key="8">
    <source>
        <dbReference type="ARBA" id="ARBA00023065"/>
    </source>
</evidence>
<evidence type="ECO:0000256" key="5">
    <source>
        <dbReference type="ARBA" id="ARBA00022692"/>
    </source>
</evidence>
<protein>
    <recommendedName>
        <fullName evidence="19">Ionotropic glutamate receptor C-terminal domain-containing protein</fullName>
    </recommendedName>
</protein>
<sequence length="651" mass="72933">MSTVLVNVRYEPFTLPGNDMEAGLLVSLVLFLLQPSQHTEVVIIHDYTLPGVNKLVESFSERWAATTILTATPAPDLSQLLVALTSFHTNDLRYMVLLCSANTTWTVFDMVSRHNLESRRVRWLVVGEDPYLADTLLYSVREGSMVGLTKRTTSDIYKIYSSYINHNNQMRFQEVGTWTGSNESRLRHPLFPDIVKLYRDFLGRELVTSAVTHYPFFQVKILKNGTKVAERGIDVSIINTLSSHLNFTYRVMVPADRKWGAVQEDGTVIGMVGDVHYRRAHLAVNEITITASRETVVDFSYPYFFDTSSVLSRGPTEKNRSLAIFHPFSFLMWIVVGLMTLLMGPLGYLFSRVHHQLTQTFDSTHNERSRNVGPSFDSGRIKWGSEPGLRGVEMFCFNMFRTIIIQGNLLPASSWPLRLVFFSWYAFCLILYTVYAGTLTAYLTKPSFTKPINSLEDLVEARERGVVPTVTYGTSTLQIFKTATSGIFKAVYDVMDPAISFPPNEVADMKNIVEKNTARIAGTVGLEVDAIRYLDIDYHISLGTFNTQFYGVVCPPGAPYTAVLNLVLGQLVQSGLVSKWQRDEVVRMKQKSGQGGGGRNMGQGRGTVKPLTLDHLQGAFYILWCGAVFAGSILFIEAAVQQLATSHSNTE</sequence>